<organism evidence="1 2">
    <name type="scientific">Petralouisia muris</name>
    <dbReference type="NCBI Taxonomy" id="3032872"/>
    <lineage>
        <taxon>Bacteria</taxon>
        <taxon>Bacillati</taxon>
        <taxon>Bacillota</taxon>
        <taxon>Clostridia</taxon>
        <taxon>Lachnospirales</taxon>
        <taxon>Lachnospiraceae</taxon>
        <taxon>Petralouisia</taxon>
    </lineage>
</organism>
<comment type="caution">
    <text evidence="1">The sequence shown here is derived from an EMBL/GenBank/DDBJ whole genome shotgun (WGS) entry which is preliminary data.</text>
</comment>
<evidence type="ECO:0000313" key="1">
    <source>
        <dbReference type="EMBL" id="TGY97008.1"/>
    </source>
</evidence>
<dbReference type="EMBL" id="SRYA01000011">
    <property type="protein sequence ID" value="TGY97008.1"/>
    <property type="molecule type" value="Genomic_DNA"/>
</dbReference>
<evidence type="ECO:0000313" key="2">
    <source>
        <dbReference type="Proteomes" id="UP000304953"/>
    </source>
</evidence>
<gene>
    <name evidence="1" type="ORF">E5329_07265</name>
</gene>
<dbReference type="Proteomes" id="UP000304953">
    <property type="component" value="Unassembled WGS sequence"/>
</dbReference>
<keyword evidence="2" id="KW-1185">Reference proteome</keyword>
<sequence length="269" mass="31523">MLPGVYIAYKKNKTAYYRASITFRSKHISLGSFDTEEKANLAYQEAVRLLQDSSVSFEDAFSLPTILSFSKVISLLNFRDNLIYFKNPIYLRNNYFIYYISKSDELKFDIDDLFYYSSHKIMRRQGHLFVSDYGMQINILSRYGIKNYAVAGRDYYFANEDSTDFRYSNIIVVNRYYGVKKITSSNGELYKVQIHINGNYTVGTYRSEEKAAIAYNKAVDLAKKHGISKNFQMNYLEPYSPREYAEIYSRTKISEKYINYLKKLSIPSD</sequence>
<protein>
    <submittedName>
        <fullName evidence="1">Uncharacterized protein</fullName>
    </submittedName>
</protein>
<name>A0AC61RZ13_9FIRM</name>
<accession>A0AC61RZ13</accession>
<proteinExistence type="predicted"/>
<reference evidence="1" key="1">
    <citation type="submission" date="2019-04" db="EMBL/GenBank/DDBJ databases">
        <title>Microbes associate with the intestines of laboratory mice.</title>
        <authorList>
            <person name="Navarre W."/>
            <person name="Wong E."/>
            <person name="Huang K."/>
            <person name="Tropini C."/>
            <person name="Ng K."/>
            <person name="Yu B."/>
        </authorList>
    </citation>
    <scope>NUCLEOTIDE SEQUENCE</scope>
    <source>
        <strain evidence="1">NM01_1-7b</strain>
    </source>
</reference>